<accession>A0A7J9B0T9</accession>
<comment type="caution">
    <text evidence="3">The sequence shown here is derived from an EMBL/GenBank/DDBJ whole genome shotgun (WGS) entry which is preliminary data.</text>
</comment>
<evidence type="ECO:0000259" key="1">
    <source>
        <dbReference type="Pfam" id="PF13456"/>
    </source>
</evidence>
<dbReference type="Pfam" id="PF13456">
    <property type="entry name" value="RVT_3"/>
    <property type="match status" value="1"/>
</dbReference>
<dbReference type="PANTHER" id="PTHR47074:SF61">
    <property type="entry name" value="RNASE H TYPE-1 DOMAIN-CONTAINING PROTEIN"/>
    <property type="match status" value="1"/>
</dbReference>
<proteinExistence type="predicted"/>
<feature type="domain" description="RNase H type-1" evidence="1">
    <location>
        <begin position="296"/>
        <end position="379"/>
    </location>
</feature>
<dbReference type="GO" id="GO:0003676">
    <property type="term" value="F:nucleic acid binding"/>
    <property type="evidence" value="ECO:0007669"/>
    <property type="project" value="InterPro"/>
</dbReference>
<dbReference type="InterPro" id="IPR036397">
    <property type="entry name" value="RNaseH_sf"/>
</dbReference>
<evidence type="ECO:0000313" key="4">
    <source>
        <dbReference type="Proteomes" id="UP000593574"/>
    </source>
</evidence>
<keyword evidence="4" id="KW-1185">Reference proteome</keyword>
<dbReference type="AlphaFoldDB" id="A0A7J9B0T9"/>
<dbReference type="Pfam" id="PF13966">
    <property type="entry name" value="zf-RVT"/>
    <property type="match status" value="1"/>
</dbReference>
<dbReference type="GO" id="GO:0004523">
    <property type="term" value="F:RNA-DNA hybrid ribonuclease activity"/>
    <property type="evidence" value="ECO:0007669"/>
    <property type="project" value="InterPro"/>
</dbReference>
<dbReference type="Gene3D" id="3.30.420.10">
    <property type="entry name" value="Ribonuclease H-like superfamily/Ribonuclease H"/>
    <property type="match status" value="1"/>
</dbReference>
<reference evidence="3 4" key="1">
    <citation type="journal article" date="2019" name="Genome Biol. Evol.">
        <title>Insights into the evolution of the New World diploid cottons (Gossypium, subgenus Houzingenia) based on genome sequencing.</title>
        <authorList>
            <person name="Grover C.E."/>
            <person name="Arick M.A. 2nd"/>
            <person name="Thrash A."/>
            <person name="Conover J.L."/>
            <person name="Sanders W.S."/>
            <person name="Peterson D.G."/>
            <person name="Frelichowski J.E."/>
            <person name="Scheffler J.A."/>
            <person name="Scheffler B.E."/>
            <person name="Wendel J.F."/>
        </authorList>
    </citation>
    <scope>NUCLEOTIDE SEQUENCE [LARGE SCALE GENOMIC DNA]</scope>
    <source>
        <strain evidence="3">4</strain>
        <tissue evidence="3">Leaf</tissue>
    </source>
</reference>
<evidence type="ECO:0000259" key="2">
    <source>
        <dbReference type="Pfam" id="PF13966"/>
    </source>
</evidence>
<gene>
    <name evidence="3" type="ORF">Golax_022931</name>
</gene>
<sequence>GLLLEGLGWQVGTGISIDTWEDSWILGLPTRKIQGENENVSYRTVSDLIVHQDRRWDVEKITSSFYPDVPNRIQCIPLALNPQPDMVVWQVDPSGEYTVRSGYRLLQGNRDLNENTVECYNLFYKKLWKLELPKKVKIIVWRIFKNLIPNLHNLYNRRLVGSTICPKCARELENLEHGFRDCHFVAVVWDLLNIKWNGEEGRKIFQDWLFGLFYNSSEYTCRQIACTIWILWSERNKWVHDRVFASSLHIVSMISSYVAKLNEIVKKLPVVKVCLERWRPPDGRSKTIAEKVTVNGNIVSVFAAEALACLQALSLGVDLGFQRVGVEGDSLSVIKKANSSGVDRSAIGAYIQDIRRRRFKKCEIVYAPREANRSAHSLA</sequence>
<dbReference type="InterPro" id="IPR002156">
    <property type="entry name" value="RNaseH_domain"/>
</dbReference>
<feature type="non-terminal residue" evidence="3">
    <location>
        <position position="379"/>
    </location>
</feature>
<dbReference type="InterPro" id="IPR026960">
    <property type="entry name" value="RVT-Znf"/>
</dbReference>
<organism evidence="3 4">
    <name type="scientific">Gossypium laxum</name>
    <dbReference type="NCBI Taxonomy" id="34288"/>
    <lineage>
        <taxon>Eukaryota</taxon>
        <taxon>Viridiplantae</taxon>
        <taxon>Streptophyta</taxon>
        <taxon>Embryophyta</taxon>
        <taxon>Tracheophyta</taxon>
        <taxon>Spermatophyta</taxon>
        <taxon>Magnoliopsida</taxon>
        <taxon>eudicotyledons</taxon>
        <taxon>Gunneridae</taxon>
        <taxon>Pentapetalae</taxon>
        <taxon>rosids</taxon>
        <taxon>malvids</taxon>
        <taxon>Malvales</taxon>
        <taxon>Malvaceae</taxon>
        <taxon>Malvoideae</taxon>
        <taxon>Gossypium</taxon>
    </lineage>
</organism>
<name>A0A7J9B0T9_9ROSI</name>
<dbReference type="PANTHER" id="PTHR47074">
    <property type="entry name" value="BNAC02G40300D PROTEIN"/>
    <property type="match status" value="1"/>
</dbReference>
<dbReference type="Proteomes" id="UP000593574">
    <property type="component" value="Unassembled WGS sequence"/>
</dbReference>
<dbReference type="InterPro" id="IPR052929">
    <property type="entry name" value="RNase_H-like_EbsB-rel"/>
</dbReference>
<feature type="domain" description="Reverse transcriptase zinc-binding" evidence="2">
    <location>
        <begin position="97"/>
        <end position="189"/>
    </location>
</feature>
<dbReference type="InterPro" id="IPR044730">
    <property type="entry name" value="RNase_H-like_dom_plant"/>
</dbReference>
<evidence type="ECO:0000313" key="3">
    <source>
        <dbReference type="EMBL" id="MBA0729339.1"/>
    </source>
</evidence>
<dbReference type="EMBL" id="JABEZV010436803">
    <property type="protein sequence ID" value="MBA0729339.1"/>
    <property type="molecule type" value="Genomic_DNA"/>
</dbReference>
<evidence type="ECO:0008006" key="5">
    <source>
        <dbReference type="Google" id="ProtNLM"/>
    </source>
</evidence>
<protein>
    <recommendedName>
        <fullName evidence="5">Reverse transcriptase zinc-binding domain-containing protein</fullName>
    </recommendedName>
</protein>
<dbReference type="CDD" id="cd06222">
    <property type="entry name" value="RNase_H_like"/>
    <property type="match status" value="1"/>
</dbReference>